<sequence length="307" mass="34108">MRQFGHDQPIPAACDTYLDLHRLQLRGNDHTYWVTEHATNVEMVSKYHVSLQRNPACCDTRKFGHHSAGVDKRMMTSLLQEVDDMITGVLEGPPSSLTQYTSVMRKFQTIIRRCMVSNGGMLGCTPSQHDIQHTFTVQPMHHCPWEPVLEHGARGVKRGTRRLLGCRVHPSSYVPLDPFDSLDLDAQTFSLGLAPFAPLYLSATGTSYILPDPFDSLDIDYVLQPPSAGDMSYAPPHPCAVGLSFDASPPPSTTDSSVLHMLISRAFSSDSDDHGDDPSDDVIPAKQLVFGHRVRSKTTRFTPSDYR</sequence>
<reference evidence="2" key="1">
    <citation type="journal article" date="2023" name="Nat. Plants">
        <title>Single-cell RNA sequencing provides a high-resolution roadmap for understanding the multicellular compartmentation of specialized metabolism.</title>
        <authorList>
            <person name="Sun S."/>
            <person name="Shen X."/>
            <person name="Li Y."/>
            <person name="Li Y."/>
            <person name="Wang S."/>
            <person name="Li R."/>
            <person name="Zhang H."/>
            <person name="Shen G."/>
            <person name="Guo B."/>
            <person name="Wei J."/>
            <person name="Xu J."/>
            <person name="St-Pierre B."/>
            <person name="Chen S."/>
            <person name="Sun C."/>
        </authorList>
    </citation>
    <scope>NUCLEOTIDE SEQUENCE [LARGE SCALE GENOMIC DNA]</scope>
</reference>
<evidence type="ECO:0000313" key="2">
    <source>
        <dbReference type="Proteomes" id="UP001060085"/>
    </source>
</evidence>
<protein>
    <submittedName>
        <fullName evidence="1">Uncharacterized protein</fullName>
    </submittedName>
</protein>
<proteinExistence type="predicted"/>
<keyword evidence="2" id="KW-1185">Reference proteome</keyword>
<accession>A0ACC0BN06</accession>
<evidence type="ECO:0000313" key="1">
    <source>
        <dbReference type="EMBL" id="KAI5673978.1"/>
    </source>
</evidence>
<gene>
    <name evidence="1" type="ORF">M9H77_14342</name>
</gene>
<dbReference type="EMBL" id="CM044703">
    <property type="protein sequence ID" value="KAI5673978.1"/>
    <property type="molecule type" value="Genomic_DNA"/>
</dbReference>
<name>A0ACC0BN06_CATRO</name>
<organism evidence="1 2">
    <name type="scientific">Catharanthus roseus</name>
    <name type="common">Madagascar periwinkle</name>
    <name type="synonym">Vinca rosea</name>
    <dbReference type="NCBI Taxonomy" id="4058"/>
    <lineage>
        <taxon>Eukaryota</taxon>
        <taxon>Viridiplantae</taxon>
        <taxon>Streptophyta</taxon>
        <taxon>Embryophyta</taxon>
        <taxon>Tracheophyta</taxon>
        <taxon>Spermatophyta</taxon>
        <taxon>Magnoliopsida</taxon>
        <taxon>eudicotyledons</taxon>
        <taxon>Gunneridae</taxon>
        <taxon>Pentapetalae</taxon>
        <taxon>asterids</taxon>
        <taxon>lamiids</taxon>
        <taxon>Gentianales</taxon>
        <taxon>Apocynaceae</taxon>
        <taxon>Rauvolfioideae</taxon>
        <taxon>Vinceae</taxon>
        <taxon>Catharanthinae</taxon>
        <taxon>Catharanthus</taxon>
    </lineage>
</organism>
<comment type="caution">
    <text evidence="1">The sequence shown here is derived from an EMBL/GenBank/DDBJ whole genome shotgun (WGS) entry which is preliminary data.</text>
</comment>
<dbReference type="Proteomes" id="UP001060085">
    <property type="component" value="Linkage Group LG03"/>
</dbReference>